<keyword evidence="6 8" id="KW-0408">Iron</keyword>
<dbReference type="PROSITE" id="PS01001">
    <property type="entry name" value="SDH_CYT_2"/>
    <property type="match status" value="1"/>
</dbReference>
<feature type="transmembrane region" description="Helical" evidence="9">
    <location>
        <begin position="102"/>
        <end position="119"/>
    </location>
</feature>
<evidence type="ECO:0000256" key="7">
    <source>
        <dbReference type="ARBA" id="ARBA00023136"/>
    </source>
</evidence>
<evidence type="ECO:0000256" key="6">
    <source>
        <dbReference type="ARBA" id="ARBA00023004"/>
    </source>
</evidence>
<dbReference type="GO" id="GO:0046872">
    <property type="term" value="F:metal ion binding"/>
    <property type="evidence" value="ECO:0007669"/>
    <property type="project" value="UniProtKB-KW"/>
</dbReference>
<gene>
    <name evidence="10" type="primary">sdh3</name>
</gene>
<dbReference type="GO" id="GO:0009055">
    <property type="term" value="F:electron transfer activity"/>
    <property type="evidence" value="ECO:0007669"/>
    <property type="project" value="InterPro"/>
</dbReference>
<protein>
    <submittedName>
        <fullName evidence="10">Sdh3</fullName>
    </submittedName>
</protein>
<keyword evidence="7 9" id="KW-0472">Membrane</keyword>
<dbReference type="SUPFAM" id="SSF81343">
    <property type="entry name" value="Fumarate reductase respiratory complex transmembrane subunits"/>
    <property type="match status" value="1"/>
</dbReference>
<sequence>MFQNFLTLNRPISPHLTIYTSNQSSLFSIWHRISGVLLLLFIAIKLIYINNLGLCGIQSWFFTIDLKTIRIVFLFLTLIILYHLLNGIRHIFWDLGFLLNKIYFIYFTYLVLFLFFLLIKNF</sequence>
<keyword evidence="2 8" id="KW-0349">Heme</keyword>
<dbReference type="GO" id="GO:0006099">
    <property type="term" value="P:tricarboxylic acid cycle"/>
    <property type="evidence" value="ECO:0007669"/>
    <property type="project" value="InterPro"/>
</dbReference>
<dbReference type="Gene3D" id="1.20.1300.10">
    <property type="entry name" value="Fumarate reductase/succinate dehydrogenase, transmembrane subunit"/>
    <property type="match status" value="1"/>
</dbReference>
<comment type="subcellular location">
    <subcellularLocation>
        <location evidence="1">Membrane</location>
        <topology evidence="1">Multi-pass membrane protein</topology>
    </subcellularLocation>
</comment>
<dbReference type="InterPro" id="IPR034804">
    <property type="entry name" value="SQR/QFR_C/D"/>
</dbReference>
<keyword evidence="10" id="KW-0496">Mitochondrion</keyword>
<evidence type="ECO:0000256" key="5">
    <source>
        <dbReference type="ARBA" id="ARBA00022989"/>
    </source>
</evidence>
<dbReference type="GO" id="GO:0006121">
    <property type="term" value="P:mitochondrial electron transport, succinate to ubiquinone"/>
    <property type="evidence" value="ECO:0007669"/>
    <property type="project" value="TreeGrafter"/>
</dbReference>
<organism evidence="10">
    <name type="scientific">Pterocladia lucida</name>
    <name type="common">Red seaweed</name>
    <name type="synonym">Fucus lucidus</name>
    <dbReference type="NCBI Taxonomy" id="31408"/>
    <lineage>
        <taxon>Eukaryota</taxon>
        <taxon>Rhodophyta</taxon>
        <taxon>Florideophyceae</taxon>
        <taxon>Rhodymeniophycidae</taxon>
        <taxon>Gelidiales</taxon>
        <taxon>Pterocladiaceae</taxon>
        <taxon>Pterocladia</taxon>
    </lineage>
</organism>
<dbReference type="InterPro" id="IPR000701">
    <property type="entry name" value="SuccDH_FuR_B_TM-su"/>
</dbReference>
<dbReference type="GO" id="GO:0016020">
    <property type="term" value="C:membrane"/>
    <property type="evidence" value="ECO:0007669"/>
    <property type="project" value="UniProtKB-SubCell"/>
</dbReference>
<dbReference type="InterPro" id="IPR014314">
    <property type="entry name" value="Succ_DH_cytb556"/>
</dbReference>
<reference evidence="10" key="1">
    <citation type="journal article" date="2020" name="J. Phycol.">
        <title>The Organelle Genomes in the Photosynthetic Red Algal Parasite Pterocladiophila hemisphaerica (Florideophyceae, Rhodophyta) Have Elevated Substitution Rates and Extreme Gene Loss in the Plastid Genome.</title>
        <authorList>
            <person name="Preuss M."/>
            <person name="Verbruggen H."/>
            <person name="Zuccarello G.C."/>
        </authorList>
    </citation>
    <scope>NUCLEOTIDE SEQUENCE</scope>
</reference>
<dbReference type="PIRSF" id="PIRSF000178">
    <property type="entry name" value="SDH_cyt_b560"/>
    <property type="match status" value="1"/>
</dbReference>
<evidence type="ECO:0000256" key="8">
    <source>
        <dbReference type="PIRSR" id="PIRSR000178-1"/>
    </source>
</evidence>
<dbReference type="Pfam" id="PF01127">
    <property type="entry name" value="Sdh_cyt"/>
    <property type="match status" value="1"/>
</dbReference>
<feature type="binding site" description="axial binding residue" evidence="8">
    <location>
        <position position="83"/>
    </location>
    <ligand>
        <name>heme</name>
        <dbReference type="ChEBI" id="CHEBI:30413"/>
        <note>ligand shared with second transmembrane subunit</note>
    </ligand>
    <ligandPart>
        <name>Fe</name>
        <dbReference type="ChEBI" id="CHEBI:18248"/>
    </ligandPart>
</feature>
<dbReference type="NCBIfam" id="TIGR02970">
    <property type="entry name" value="succ_dehyd_cytB"/>
    <property type="match status" value="1"/>
</dbReference>
<dbReference type="CDD" id="cd03499">
    <property type="entry name" value="SQR_TypeC_SdhC"/>
    <property type="match status" value="1"/>
</dbReference>
<evidence type="ECO:0000256" key="1">
    <source>
        <dbReference type="ARBA" id="ARBA00004141"/>
    </source>
</evidence>
<name>A0A6M3WWI4_PTELU</name>
<dbReference type="GO" id="GO:0005739">
    <property type="term" value="C:mitochondrion"/>
    <property type="evidence" value="ECO:0007669"/>
    <property type="project" value="GOC"/>
</dbReference>
<evidence type="ECO:0000256" key="9">
    <source>
        <dbReference type="SAM" id="Phobius"/>
    </source>
</evidence>
<dbReference type="PANTHER" id="PTHR10978:SF5">
    <property type="entry name" value="SUCCINATE DEHYDROGENASE CYTOCHROME B560 SUBUNIT, MITOCHONDRIAL"/>
    <property type="match status" value="1"/>
</dbReference>
<dbReference type="InterPro" id="IPR018495">
    <property type="entry name" value="Succ_DH_cyt_bsu_CS"/>
</dbReference>
<comment type="cofactor">
    <cofactor evidence="8">
        <name>heme</name>
        <dbReference type="ChEBI" id="CHEBI:30413"/>
    </cofactor>
    <text evidence="8">The heme is bound between the two transmembrane subunits.</text>
</comment>
<evidence type="ECO:0000256" key="2">
    <source>
        <dbReference type="ARBA" id="ARBA00022617"/>
    </source>
</evidence>
<dbReference type="PANTHER" id="PTHR10978">
    <property type="entry name" value="SUCCINATE DEHYDROGENASE CYTOCHROME B560 SUBUNIT"/>
    <property type="match status" value="1"/>
</dbReference>
<evidence type="ECO:0000256" key="3">
    <source>
        <dbReference type="ARBA" id="ARBA00022692"/>
    </source>
</evidence>
<evidence type="ECO:0000313" key="10">
    <source>
        <dbReference type="EMBL" id="QJH88470.1"/>
    </source>
</evidence>
<geneLocation type="mitochondrion" evidence="10"/>
<evidence type="ECO:0000256" key="4">
    <source>
        <dbReference type="ARBA" id="ARBA00022723"/>
    </source>
</evidence>
<dbReference type="EMBL" id="MT117917">
    <property type="protein sequence ID" value="QJH88470.1"/>
    <property type="molecule type" value="Genomic_DNA"/>
</dbReference>
<feature type="transmembrane region" description="Helical" evidence="9">
    <location>
        <begin position="29"/>
        <end position="48"/>
    </location>
</feature>
<keyword evidence="4 8" id="KW-0479">Metal-binding</keyword>
<proteinExistence type="predicted"/>
<keyword evidence="3 9" id="KW-0812">Transmembrane</keyword>
<accession>A0A6M3WWI4</accession>
<dbReference type="AlphaFoldDB" id="A0A6M3WWI4"/>
<keyword evidence="5 9" id="KW-1133">Transmembrane helix</keyword>
<feature type="transmembrane region" description="Helical" evidence="9">
    <location>
        <begin position="60"/>
        <end position="82"/>
    </location>
</feature>